<dbReference type="AlphaFoldDB" id="A0A1Q2CMZ7"/>
<dbReference type="PANTHER" id="PTHR24421">
    <property type="entry name" value="NITRATE/NITRITE SENSOR PROTEIN NARX-RELATED"/>
    <property type="match status" value="1"/>
</dbReference>
<keyword evidence="6" id="KW-0418">Kinase</keyword>
<gene>
    <name evidence="11" type="ORF">BW730_08285</name>
</gene>
<evidence type="ECO:0000256" key="8">
    <source>
        <dbReference type="ARBA" id="ARBA00023012"/>
    </source>
</evidence>
<dbReference type="PANTHER" id="PTHR24421:SF10">
    <property type="entry name" value="NITRATE_NITRITE SENSOR PROTEIN NARQ"/>
    <property type="match status" value="1"/>
</dbReference>
<sequence>MGAWAWLRRVFGLDDAYVRPAPAQPWRTDWIIAALLSVITACLVLMYQGQGETNGIAEPPLWPSLAAVVTAGVLLTLRRRFPVTVLVLLSGVHFVAFGTLLPFVASTASMQVVYFFGIYSAIAWARRREALLGALALVLAAMVVWLVWSNIYLVATSPPGQQPPFLYWVATVLINCAYFGGAIYLGRQAWLQARTTDELAASREQVSRQGDQLADQAVVAERLRIARDLHDSVAHHISLIGVQTAAARRAMATKPEVAAEAMLEVESMSREAVTELRSMLGSLRDVADTTGPKTIEALSALADEASTDGLRVSYQLVGDPAAAEQLSPMQASNLLRIAQESLTNIRRHSTATEARVVVRLEDGLELEVTDNGHPVPNSGGSGLGQVGIRERVAALGGTVEIGPRATVGYRVLVQIPRKVTP</sequence>
<reference evidence="12" key="1">
    <citation type="submission" date="2017-02" db="EMBL/GenBank/DDBJ databases">
        <title>Tessaracoccus aquaemaris sp. nov., isolated from the intestine of a Korean rockfish, Sebastes schlegelii, in a marine aquaculture pond.</title>
        <authorList>
            <person name="Tak E.J."/>
            <person name="Bae J.-W."/>
        </authorList>
    </citation>
    <scope>NUCLEOTIDE SEQUENCE [LARGE SCALE GENOMIC DNA]</scope>
    <source>
        <strain evidence="12">NSG39</strain>
    </source>
</reference>
<dbReference type="CDD" id="cd16917">
    <property type="entry name" value="HATPase_UhpB-NarQ-NarX-like"/>
    <property type="match status" value="1"/>
</dbReference>
<accession>A0A1Q2CMZ7</accession>
<keyword evidence="5" id="KW-0547">Nucleotide-binding</keyword>
<feature type="transmembrane region" description="Helical" evidence="9">
    <location>
        <begin position="132"/>
        <end position="153"/>
    </location>
</feature>
<dbReference type="Gene3D" id="3.30.565.10">
    <property type="entry name" value="Histidine kinase-like ATPase, C-terminal domain"/>
    <property type="match status" value="1"/>
</dbReference>
<feature type="transmembrane region" description="Helical" evidence="9">
    <location>
        <begin position="61"/>
        <end position="77"/>
    </location>
</feature>
<evidence type="ECO:0000256" key="1">
    <source>
        <dbReference type="ARBA" id="ARBA00000085"/>
    </source>
</evidence>
<protein>
    <recommendedName>
        <fullName evidence="2">histidine kinase</fullName>
        <ecNumber evidence="2">2.7.13.3</ecNumber>
    </recommendedName>
</protein>
<keyword evidence="9" id="KW-0812">Transmembrane</keyword>
<keyword evidence="12" id="KW-1185">Reference proteome</keyword>
<dbReference type="RefSeq" id="WP_077685821.1">
    <property type="nucleotide sequence ID" value="NZ_CP019606.1"/>
</dbReference>
<keyword evidence="3" id="KW-0597">Phosphoprotein</keyword>
<dbReference type="GO" id="GO:0000155">
    <property type="term" value="F:phosphorelay sensor kinase activity"/>
    <property type="evidence" value="ECO:0007669"/>
    <property type="project" value="InterPro"/>
</dbReference>
<organism evidence="11 12">
    <name type="scientific">Tessaracoccus aquimaris</name>
    <dbReference type="NCBI Taxonomy" id="1332264"/>
    <lineage>
        <taxon>Bacteria</taxon>
        <taxon>Bacillati</taxon>
        <taxon>Actinomycetota</taxon>
        <taxon>Actinomycetes</taxon>
        <taxon>Propionibacteriales</taxon>
        <taxon>Propionibacteriaceae</taxon>
        <taxon>Tessaracoccus</taxon>
    </lineage>
</organism>
<dbReference type="Pfam" id="PF07730">
    <property type="entry name" value="HisKA_3"/>
    <property type="match status" value="1"/>
</dbReference>
<dbReference type="InterPro" id="IPR050482">
    <property type="entry name" value="Sensor_HK_TwoCompSys"/>
</dbReference>
<evidence type="ECO:0000256" key="3">
    <source>
        <dbReference type="ARBA" id="ARBA00022553"/>
    </source>
</evidence>
<dbReference type="GO" id="GO:0016020">
    <property type="term" value="C:membrane"/>
    <property type="evidence" value="ECO:0007669"/>
    <property type="project" value="InterPro"/>
</dbReference>
<feature type="transmembrane region" description="Helical" evidence="9">
    <location>
        <begin position="108"/>
        <end position="125"/>
    </location>
</feature>
<feature type="transmembrane region" description="Helical" evidence="9">
    <location>
        <begin position="30"/>
        <end position="49"/>
    </location>
</feature>
<feature type="domain" description="Histidine kinase/HSP90-like ATPase" evidence="10">
    <location>
        <begin position="329"/>
        <end position="419"/>
    </location>
</feature>
<dbReference type="InterPro" id="IPR055558">
    <property type="entry name" value="DUF7134"/>
</dbReference>
<dbReference type="GO" id="GO:0005524">
    <property type="term" value="F:ATP binding"/>
    <property type="evidence" value="ECO:0007669"/>
    <property type="project" value="UniProtKB-KW"/>
</dbReference>
<feature type="transmembrane region" description="Helical" evidence="9">
    <location>
        <begin position="165"/>
        <end position="185"/>
    </location>
</feature>
<evidence type="ECO:0000256" key="2">
    <source>
        <dbReference type="ARBA" id="ARBA00012438"/>
    </source>
</evidence>
<dbReference type="SUPFAM" id="SSF55874">
    <property type="entry name" value="ATPase domain of HSP90 chaperone/DNA topoisomerase II/histidine kinase"/>
    <property type="match status" value="1"/>
</dbReference>
<dbReference type="InterPro" id="IPR003594">
    <property type="entry name" value="HATPase_dom"/>
</dbReference>
<evidence type="ECO:0000256" key="5">
    <source>
        <dbReference type="ARBA" id="ARBA00022741"/>
    </source>
</evidence>
<keyword evidence="7" id="KW-0067">ATP-binding</keyword>
<evidence type="ECO:0000259" key="10">
    <source>
        <dbReference type="SMART" id="SM00387"/>
    </source>
</evidence>
<dbReference type="EMBL" id="CP019606">
    <property type="protein sequence ID" value="AQP47491.1"/>
    <property type="molecule type" value="Genomic_DNA"/>
</dbReference>
<dbReference type="InterPro" id="IPR036890">
    <property type="entry name" value="HATPase_C_sf"/>
</dbReference>
<dbReference type="STRING" id="1332264.BW730_08285"/>
<dbReference type="OrthoDB" id="227596at2"/>
<dbReference type="EC" id="2.7.13.3" evidence="2"/>
<evidence type="ECO:0000256" key="6">
    <source>
        <dbReference type="ARBA" id="ARBA00022777"/>
    </source>
</evidence>
<dbReference type="Gene3D" id="1.20.5.1930">
    <property type="match status" value="1"/>
</dbReference>
<keyword evidence="9" id="KW-0472">Membrane</keyword>
<dbReference type="GO" id="GO:0046983">
    <property type="term" value="F:protein dimerization activity"/>
    <property type="evidence" value="ECO:0007669"/>
    <property type="project" value="InterPro"/>
</dbReference>
<evidence type="ECO:0000313" key="11">
    <source>
        <dbReference type="EMBL" id="AQP47491.1"/>
    </source>
</evidence>
<dbReference type="Pfam" id="PF23539">
    <property type="entry name" value="DUF7134"/>
    <property type="match status" value="1"/>
</dbReference>
<feature type="transmembrane region" description="Helical" evidence="9">
    <location>
        <begin position="84"/>
        <end position="102"/>
    </location>
</feature>
<evidence type="ECO:0000313" key="12">
    <source>
        <dbReference type="Proteomes" id="UP000188145"/>
    </source>
</evidence>
<dbReference type="Pfam" id="PF02518">
    <property type="entry name" value="HATPase_c"/>
    <property type="match status" value="1"/>
</dbReference>
<keyword evidence="8" id="KW-0902">Two-component regulatory system</keyword>
<dbReference type="InterPro" id="IPR011712">
    <property type="entry name" value="Sig_transdc_His_kin_sub3_dim/P"/>
</dbReference>
<dbReference type="KEGG" id="tes:BW730_08285"/>
<keyword evidence="9" id="KW-1133">Transmembrane helix</keyword>
<dbReference type="SMART" id="SM00387">
    <property type="entry name" value="HATPase_c"/>
    <property type="match status" value="1"/>
</dbReference>
<name>A0A1Q2CMZ7_9ACTN</name>
<evidence type="ECO:0000256" key="9">
    <source>
        <dbReference type="SAM" id="Phobius"/>
    </source>
</evidence>
<keyword evidence="4" id="KW-0808">Transferase</keyword>
<evidence type="ECO:0000256" key="7">
    <source>
        <dbReference type="ARBA" id="ARBA00022840"/>
    </source>
</evidence>
<dbReference type="Proteomes" id="UP000188145">
    <property type="component" value="Chromosome"/>
</dbReference>
<proteinExistence type="predicted"/>
<evidence type="ECO:0000256" key="4">
    <source>
        <dbReference type="ARBA" id="ARBA00022679"/>
    </source>
</evidence>
<comment type="catalytic activity">
    <reaction evidence="1">
        <text>ATP + protein L-histidine = ADP + protein N-phospho-L-histidine.</text>
        <dbReference type="EC" id="2.7.13.3"/>
    </reaction>
</comment>